<gene>
    <name evidence="2" type="ORF">RND71_021222</name>
</gene>
<dbReference type="EMBL" id="JAVYJV010000011">
    <property type="protein sequence ID" value="KAK4358993.1"/>
    <property type="molecule type" value="Genomic_DNA"/>
</dbReference>
<evidence type="ECO:0000256" key="1">
    <source>
        <dbReference type="SAM" id="Phobius"/>
    </source>
</evidence>
<accession>A0AAE1RW54</accession>
<comment type="caution">
    <text evidence="2">The sequence shown here is derived from an EMBL/GenBank/DDBJ whole genome shotgun (WGS) entry which is preliminary data.</text>
</comment>
<evidence type="ECO:0000313" key="3">
    <source>
        <dbReference type="Proteomes" id="UP001291623"/>
    </source>
</evidence>
<keyword evidence="1" id="KW-0812">Transmembrane</keyword>
<proteinExistence type="predicted"/>
<protein>
    <submittedName>
        <fullName evidence="2">Uncharacterized protein</fullName>
    </submittedName>
</protein>
<feature type="transmembrane region" description="Helical" evidence="1">
    <location>
        <begin position="98"/>
        <end position="115"/>
    </location>
</feature>
<reference evidence="2" key="1">
    <citation type="submission" date="2023-12" db="EMBL/GenBank/DDBJ databases">
        <title>Genome assembly of Anisodus tanguticus.</title>
        <authorList>
            <person name="Wang Y.-J."/>
        </authorList>
    </citation>
    <scope>NUCLEOTIDE SEQUENCE</scope>
    <source>
        <strain evidence="2">KB-2021</strain>
        <tissue evidence="2">Leaf</tissue>
    </source>
</reference>
<dbReference type="Proteomes" id="UP001291623">
    <property type="component" value="Unassembled WGS sequence"/>
</dbReference>
<name>A0AAE1RW54_9SOLA</name>
<organism evidence="2 3">
    <name type="scientific">Anisodus tanguticus</name>
    <dbReference type="NCBI Taxonomy" id="243964"/>
    <lineage>
        <taxon>Eukaryota</taxon>
        <taxon>Viridiplantae</taxon>
        <taxon>Streptophyta</taxon>
        <taxon>Embryophyta</taxon>
        <taxon>Tracheophyta</taxon>
        <taxon>Spermatophyta</taxon>
        <taxon>Magnoliopsida</taxon>
        <taxon>eudicotyledons</taxon>
        <taxon>Gunneridae</taxon>
        <taxon>Pentapetalae</taxon>
        <taxon>asterids</taxon>
        <taxon>lamiids</taxon>
        <taxon>Solanales</taxon>
        <taxon>Solanaceae</taxon>
        <taxon>Solanoideae</taxon>
        <taxon>Hyoscyameae</taxon>
        <taxon>Anisodus</taxon>
    </lineage>
</organism>
<evidence type="ECO:0000313" key="2">
    <source>
        <dbReference type="EMBL" id="KAK4358993.1"/>
    </source>
</evidence>
<keyword evidence="3" id="KW-1185">Reference proteome</keyword>
<keyword evidence="1" id="KW-1133">Transmembrane helix</keyword>
<dbReference type="AlphaFoldDB" id="A0AAE1RW54"/>
<sequence length="130" mass="15010">MGQCSALLTCSEESDGWWKQMFFSQLLGERVMSWDYLYRSLLPTELIEILITFEPEKVVASKLHEIGGGGQSMRRKEFGCPPQVFEGECAEWVRKRRLVVLGLTYLAVLTVSFLMKRSIRVLLICWEISQ</sequence>
<keyword evidence="1" id="KW-0472">Membrane</keyword>